<reference evidence="2 3" key="1">
    <citation type="submission" date="2015-05" db="EMBL/GenBank/DDBJ databases">
        <title>Complete genome sequence of Corynebacterium epidermidicanis DSM 45586, isolated from the skin of a dog suffering from pruritus.</title>
        <authorList>
            <person name="Ruckert C."/>
            <person name="Albersmeier A."/>
            <person name="Winkler A."/>
            <person name="Tauch A."/>
        </authorList>
    </citation>
    <scope>NUCLEOTIDE SEQUENCE [LARGE SCALE GENOMIC DNA]</scope>
    <source>
        <strain evidence="2 3">DSM 45586</strain>
    </source>
</reference>
<keyword evidence="1" id="KW-0472">Membrane</keyword>
<dbReference type="KEGG" id="cei:CEPID_01625"/>
<evidence type="ECO:0000313" key="2">
    <source>
        <dbReference type="EMBL" id="AKK02210.1"/>
    </source>
</evidence>
<proteinExistence type="predicted"/>
<keyword evidence="3" id="KW-1185">Reference proteome</keyword>
<evidence type="ECO:0000313" key="3">
    <source>
        <dbReference type="Proteomes" id="UP000035368"/>
    </source>
</evidence>
<keyword evidence="1" id="KW-1133">Transmembrane helix</keyword>
<evidence type="ECO:0000256" key="1">
    <source>
        <dbReference type="SAM" id="Phobius"/>
    </source>
</evidence>
<dbReference type="Proteomes" id="UP000035368">
    <property type="component" value="Chromosome"/>
</dbReference>
<accession>A0A0G3GNU0</accession>
<dbReference type="PATRIC" id="fig|1050174.4.peg.331"/>
<name>A0A0G3GNU0_9CORY</name>
<feature type="transmembrane region" description="Helical" evidence="1">
    <location>
        <begin position="13"/>
        <end position="32"/>
    </location>
</feature>
<feature type="transmembrane region" description="Helical" evidence="1">
    <location>
        <begin position="44"/>
        <end position="65"/>
    </location>
</feature>
<gene>
    <name evidence="2" type="ORF">CEPID_01625</name>
</gene>
<protein>
    <submittedName>
        <fullName evidence="2">Uncharacterized protein</fullName>
    </submittedName>
</protein>
<keyword evidence="1" id="KW-0812">Transmembrane</keyword>
<dbReference type="EMBL" id="CP011541">
    <property type="protein sequence ID" value="AKK02210.1"/>
    <property type="molecule type" value="Genomic_DNA"/>
</dbReference>
<organism evidence="2 3">
    <name type="scientific">Corynebacterium epidermidicanis</name>
    <dbReference type="NCBI Taxonomy" id="1050174"/>
    <lineage>
        <taxon>Bacteria</taxon>
        <taxon>Bacillati</taxon>
        <taxon>Actinomycetota</taxon>
        <taxon>Actinomycetes</taxon>
        <taxon>Mycobacteriales</taxon>
        <taxon>Corynebacteriaceae</taxon>
        <taxon>Corynebacterium</taxon>
    </lineage>
</organism>
<dbReference type="RefSeq" id="WP_144413414.1">
    <property type="nucleotide sequence ID" value="NZ_CP011541.1"/>
</dbReference>
<dbReference type="AlphaFoldDB" id="A0A0G3GNU0"/>
<sequence>MAASLATSLIWEIWAPTCLVFAPLGVMIGWAAGRFRQLGGMGNLVTNIVTGFVAGIVVAMVAAPLNLQVFGGILEEGQNSTAAIFNELKYCLLGVFGGGLSVSDPLDKAVSFGLAYLLATKILRSKILRRDQLTLDGLAH</sequence>
<dbReference type="STRING" id="1050174.CEPID_01625"/>
<dbReference type="OrthoDB" id="4427442at2"/>